<proteinExistence type="predicted"/>
<feature type="transmembrane region" description="Helical" evidence="2">
    <location>
        <begin position="38"/>
        <end position="56"/>
    </location>
</feature>
<reference evidence="5" key="1">
    <citation type="submission" date="2018-09" db="EMBL/GenBank/DDBJ databases">
        <title>Chryseolinea sp. KIS68-18 isolated from soil.</title>
        <authorList>
            <person name="Weon H.-Y."/>
            <person name="Kwon S.-W."/>
            <person name="Lee S.A."/>
        </authorList>
    </citation>
    <scope>NUCLEOTIDE SEQUENCE [LARGE SCALE GENOMIC DNA]</scope>
    <source>
        <strain evidence="5">KIS68-18</strain>
    </source>
</reference>
<feature type="transmembrane region" description="Helical" evidence="2">
    <location>
        <begin position="163"/>
        <end position="185"/>
    </location>
</feature>
<dbReference type="AlphaFoldDB" id="A0A385SPK0"/>
<gene>
    <name evidence="4" type="ORF">D4L85_18640</name>
</gene>
<keyword evidence="2" id="KW-0472">Membrane</keyword>
<keyword evidence="5" id="KW-1185">Reference proteome</keyword>
<keyword evidence="2" id="KW-1133">Transmembrane helix</keyword>
<evidence type="ECO:0000313" key="5">
    <source>
        <dbReference type="Proteomes" id="UP000266183"/>
    </source>
</evidence>
<evidence type="ECO:0000259" key="3">
    <source>
        <dbReference type="Pfam" id="PF00326"/>
    </source>
</evidence>
<dbReference type="InterPro" id="IPR029058">
    <property type="entry name" value="AB_hydrolase_fold"/>
</dbReference>
<feature type="transmembrane region" description="Helical" evidence="2">
    <location>
        <begin position="241"/>
        <end position="262"/>
    </location>
</feature>
<keyword evidence="1" id="KW-0732">Signal</keyword>
<dbReference type="PANTHER" id="PTHR43037">
    <property type="entry name" value="UNNAMED PRODUCT-RELATED"/>
    <property type="match status" value="1"/>
</dbReference>
<dbReference type="GO" id="GO:0006508">
    <property type="term" value="P:proteolysis"/>
    <property type="evidence" value="ECO:0007669"/>
    <property type="project" value="InterPro"/>
</dbReference>
<dbReference type="KEGG" id="chk:D4L85_18640"/>
<evidence type="ECO:0000256" key="2">
    <source>
        <dbReference type="SAM" id="Phobius"/>
    </source>
</evidence>
<dbReference type="EMBL" id="CP032382">
    <property type="protein sequence ID" value="AYB32466.1"/>
    <property type="molecule type" value="Genomic_DNA"/>
</dbReference>
<dbReference type="PANTHER" id="PTHR43037:SF1">
    <property type="entry name" value="BLL1128 PROTEIN"/>
    <property type="match status" value="1"/>
</dbReference>
<evidence type="ECO:0000256" key="1">
    <source>
        <dbReference type="ARBA" id="ARBA00022729"/>
    </source>
</evidence>
<sequence length="506" mass="56951">MLVAGHRISFSRGGPSHSFLECFRYLYQAHLLSMKRNFYYRGIFFTALLIAAILLQDVLRFQLGDQITRLESFIPWLLIFGVNAAIGSFFILKYYHAKHYTVAFVTATLAAIAALGYLIVNYAIIVSPAQFVSYGAPAFFLVFLTSIVSAASLVFSATRKNPWLLSAGWLMLILVVMIGATILWYNSSQDVPLRATLQKVGLWISFAYDLIPLLYILNFRSELRTLPPENSDWQPEKTSDGVWAIAGTFAFIFTCVFGFVLANETQGKLAWEKQLALKAKEWAILFESRTFVDQRGDTLHYQLLKPLDVDPQKKYPLVVCLPYGGGVEGCPPAQVLLTDPYRKKYPAFLFVPYCRPGSGWGGVPRYPTVDTLVFDALHALEDEFKTIDENRRYVTGVSRGGYGSWHFICTRPDLFAAAIPVCGGEDPNLAANAVDVSVWAFHGEKDRNVLVQQSRDMVAAIKQAGGHPRYTEFPDAGHDIWDRVNNTSGLWNWLFEQRRDSLAVRD</sequence>
<dbReference type="SUPFAM" id="SSF53474">
    <property type="entry name" value="alpha/beta-Hydrolases"/>
    <property type="match status" value="1"/>
</dbReference>
<feature type="transmembrane region" description="Helical" evidence="2">
    <location>
        <begin position="131"/>
        <end position="156"/>
    </location>
</feature>
<dbReference type="Pfam" id="PF00326">
    <property type="entry name" value="Peptidase_S9"/>
    <property type="match status" value="1"/>
</dbReference>
<feature type="transmembrane region" description="Helical" evidence="2">
    <location>
        <begin position="76"/>
        <end position="95"/>
    </location>
</feature>
<dbReference type="Gene3D" id="3.40.50.1820">
    <property type="entry name" value="alpha/beta hydrolase"/>
    <property type="match status" value="1"/>
</dbReference>
<keyword evidence="2" id="KW-0812">Transmembrane</keyword>
<dbReference type="InterPro" id="IPR001375">
    <property type="entry name" value="Peptidase_S9_cat"/>
</dbReference>
<feature type="domain" description="Peptidase S9 prolyl oligopeptidase catalytic" evidence="3">
    <location>
        <begin position="433"/>
        <end position="488"/>
    </location>
</feature>
<feature type="transmembrane region" description="Helical" evidence="2">
    <location>
        <begin position="200"/>
        <end position="220"/>
    </location>
</feature>
<name>A0A385SPK0_9BACT</name>
<feature type="transmembrane region" description="Helical" evidence="2">
    <location>
        <begin position="102"/>
        <end position="125"/>
    </location>
</feature>
<evidence type="ECO:0000313" key="4">
    <source>
        <dbReference type="EMBL" id="AYB32466.1"/>
    </source>
</evidence>
<accession>A0A385SPK0</accession>
<protein>
    <submittedName>
        <fullName evidence="4">Peptidase</fullName>
    </submittedName>
</protein>
<dbReference type="InterPro" id="IPR050955">
    <property type="entry name" value="Plant_Biomass_Hydrol_Est"/>
</dbReference>
<dbReference type="GO" id="GO:0008236">
    <property type="term" value="F:serine-type peptidase activity"/>
    <property type="evidence" value="ECO:0007669"/>
    <property type="project" value="InterPro"/>
</dbReference>
<dbReference type="Proteomes" id="UP000266183">
    <property type="component" value="Chromosome"/>
</dbReference>
<organism evidence="4 5">
    <name type="scientific">Chryseolinea soli</name>
    <dbReference type="NCBI Taxonomy" id="2321403"/>
    <lineage>
        <taxon>Bacteria</taxon>
        <taxon>Pseudomonadati</taxon>
        <taxon>Bacteroidota</taxon>
        <taxon>Cytophagia</taxon>
        <taxon>Cytophagales</taxon>
        <taxon>Fulvivirgaceae</taxon>
        <taxon>Chryseolinea</taxon>
    </lineage>
</organism>